<organism evidence="1 2">
    <name type="scientific">Silvanigrella aquatica</name>
    <dbReference type="NCBI Taxonomy" id="1915309"/>
    <lineage>
        <taxon>Bacteria</taxon>
        <taxon>Pseudomonadati</taxon>
        <taxon>Bdellovibrionota</taxon>
        <taxon>Oligoflexia</taxon>
        <taxon>Silvanigrellales</taxon>
        <taxon>Silvanigrellaceae</taxon>
        <taxon>Silvanigrella</taxon>
    </lineage>
</organism>
<dbReference type="OrthoDB" id="5295622at2"/>
<dbReference type="Proteomes" id="UP000184731">
    <property type="component" value="Chromosome"/>
</dbReference>
<protein>
    <submittedName>
        <fullName evidence="1">Uncharacterized protein</fullName>
    </submittedName>
</protein>
<dbReference type="KEGG" id="saqi:AXG55_04250"/>
<accession>A0A1L4CYX8</accession>
<keyword evidence="2" id="KW-1185">Reference proteome</keyword>
<proteinExistence type="predicted"/>
<evidence type="ECO:0000313" key="1">
    <source>
        <dbReference type="EMBL" id="APJ03156.1"/>
    </source>
</evidence>
<dbReference type="EMBL" id="CP017834">
    <property type="protein sequence ID" value="APJ03156.1"/>
    <property type="molecule type" value="Genomic_DNA"/>
</dbReference>
<name>A0A1L4CYX8_9BACT</name>
<dbReference type="AlphaFoldDB" id="A0A1L4CYX8"/>
<dbReference type="RefSeq" id="WP_148696882.1">
    <property type="nucleotide sequence ID" value="NZ_CP017834.1"/>
</dbReference>
<sequence length="109" mass="12546">MVNQNNKQIPENIKNKILELKALETKLGHLPPENWTVGELYSRIENQNYSQSATQMEKQTEILFAEICEELVIHNFDYSEIVKEVNAQLCYTGGPKYCNEEEVVEALGK</sequence>
<evidence type="ECO:0000313" key="2">
    <source>
        <dbReference type="Proteomes" id="UP000184731"/>
    </source>
</evidence>
<reference evidence="1 2" key="1">
    <citation type="submission" date="2016-10" db="EMBL/GenBank/DDBJ databases">
        <title>Silvanigrella aquatica sp. nov., isolated from a freshwater lake located in the Black Forest, Germany, description of Silvanigrellaceae fam. nov., Silvanigrellales ord. nov., reclassification of the order Bdellovibrionales in the class Oligoflexia, reclassification of the families Bacteriovoracaceae and Halobacteriovoraceae in the new order Bacteriovoracales ord. nov., and reclassification of the family Pseudobacteriovoracaceae in the order Oligoflexiales.</title>
        <authorList>
            <person name="Hahn M.W."/>
            <person name="Schmidt J."/>
            <person name="Koll U."/>
            <person name="Rohde M."/>
            <person name="Verbag S."/>
            <person name="Pitt A."/>
            <person name="Nakai R."/>
            <person name="Naganuma T."/>
            <person name="Lang E."/>
        </authorList>
    </citation>
    <scope>NUCLEOTIDE SEQUENCE [LARGE SCALE GENOMIC DNA]</scope>
    <source>
        <strain evidence="1 2">MWH-Nonnen-W8red</strain>
    </source>
</reference>
<dbReference type="STRING" id="1915309.AXG55_04250"/>
<gene>
    <name evidence="1" type="ORF">AXG55_04250</name>
</gene>